<keyword evidence="5 6" id="KW-1015">Disulfide bond</keyword>
<evidence type="ECO:0000256" key="3">
    <source>
        <dbReference type="ARBA" id="ARBA00022512"/>
    </source>
</evidence>
<feature type="signal peptide" evidence="6">
    <location>
        <begin position="1"/>
        <end position="17"/>
    </location>
</feature>
<dbReference type="GO" id="GO:0005199">
    <property type="term" value="F:structural constituent of cell wall"/>
    <property type="evidence" value="ECO:0007669"/>
    <property type="project" value="InterPro"/>
</dbReference>
<evidence type="ECO:0000256" key="1">
    <source>
        <dbReference type="ARBA" id="ARBA00004191"/>
    </source>
</evidence>
<dbReference type="Pfam" id="PF01185">
    <property type="entry name" value="Hydrophobin"/>
    <property type="match status" value="1"/>
</dbReference>
<feature type="chain" id="PRO_5013984842" description="Hydrophobin" evidence="6">
    <location>
        <begin position="18"/>
        <end position="105"/>
    </location>
</feature>
<evidence type="ECO:0000256" key="4">
    <source>
        <dbReference type="ARBA" id="ARBA00022525"/>
    </source>
</evidence>
<proteinExistence type="inferred from homology"/>
<gene>
    <name evidence="7" type="ORF">GSI_10694</name>
</gene>
<sequence>MLTLSLVTLSIALLAAAAPQANNSPCSVGSVQCCQSTETAGSPTGTFLTALLGIVAPDATSVLGINCSPISAIGIGRSACSANAVCCEDNSVSTLISVGCVPMIL</sequence>
<dbReference type="CDD" id="cd23507">
    <property type="entry name" value="hydrophobin_I"/>
    <property type="match status" value="1"/>
</dbReference>
<keyword evidence="8" id="KW-1185">Reference proteome</keyword>
<evidence type="ECO:0000313" key="8">
    <source>
        <dbReference type="Proteomes" id="UP000230002"/>
    </source>
</evidence>
<keyword evidence="6" id="KW-0732">Signal</keyword>
<accession>A0A2G8S194</accession>
<reference evidence="7 8" key="1">
    <citation type="journal article" date="2015" name="Sci. Rep.">
        <title>Chromosome-level genome map provides insights into diverse defense mechanisms in the medicinal fungus Ganoderma sinense.</title>
        <authorList>
            <person name="Zhu Y."/>
            <person name="Xu J."/>
            <person name="Sun C."/>
            <person name="Zhou S."/>
            <person name="Xu H."/>
            <person name="Nelson D.R."/>
            <person name="Qian J."/>
            <person name="Song J."/>
            <person name="Luo H."/>
            <person name="Xiang L."/>
            <person name="Li Y."/>
            <person name="Xu Z."/>
            <person name="Ji A."/>
            <person name="Wang L."/>
            <person name="Lu S."/>
            <person name="Hayward A."/>
            <person name="Sun W."/>
            <person name="Li X."/>
            <person name="Schwartz D.C."/>
            <person name="Wang Y."/>
            <person name="Chen S."/>
        </authorList>
    </citation>
    <scope>NUCLEOTIDE SEQUENCE [LARGE SCALE GENOMIC DNA]</scope>
    <source>
        <strain evidence="7 8">ZZ0214-1</strain>
    </source>
</reference>
<dbReference type="GO" id="GO:0009277">
    <property type="term" value="C:fungal-type cell wall"/>
    <property type="evidence" value="ECO:0007669"/>
    <property type="project" value="InterPro"/>
</dbReference>
<dbReference type="AlphaFoldDB" id="A0A2G8S194"/>
<keyword evidence="3 6" id="KW-0134">Cell wall</keyword>
<comment type="caution">
    <text evidence="7">The sequence shown here is derived from an EMBL/GenBank/DDBJ whole genome shotgun (WGS) entry which is preliminary data.</text>
</comment>
<evidence type="ECO:0000256" key="5">
    <source>
        <dbReference type="ARBA" id="ARBA00023157"/>
    </source>
</evidence>
<dbReference type="OrthoDB" id="2753034at2759"/>
<comment type="similarity">
    <text evidence="2 6">Belongs to the fungal hydrophobin family.</text>
</comment>
<comment type="subcellular location">
    <subcellularLocation>
        <location evidence="1 6">Secreted</location>
        <location evidence="1 6">Cell wall</location>
    </subcellularLocation>
</comment>
<evidence type="ECO:0000256" key="6">
    <source>
        <dbReference type="RuleBase" id="RU365009"/>
    </source>
</evidence>
<dbReference type="SMART" id="SM00075">
    <property type="entry name" value="HYDRO"/>
    <property type="match status" value="1"/>
</dbReference>
<dbReference type="Proteomes" id="UP000230002">
    <property type="component" value="Unassembled WGS sequence"/>
</dbReference>
<dbReference type="STRING" id="1077348.A0A2G8S194"/>
<evidence type="ECO:0000256" key="2">
    <source>
        <dbReference type="ARBA" id="ARBA00010446"/>
    </source>
</evidence>
<protein>
    <recommendedName>
        <fullName evidence="6">Hydrophobin</fullName>
    </recommendedName>
</protein>
<dbReference type="InterPro" id="IPR001338">
    <property type="entry name" value="Class_I_Hydrophobin"/>
</dbReference>
<organism evidence="7 8">
    <name type="scientific">Ganoderma sinense ZZ0214-1</name>
    <dbReference type="NCBI Taxonomy" id="1077348"/>
    <lineage>
        <taxon>Eukaryota</taxon>
        <taxon>Fungi</taxon>
        <taxon>Dikarya</taxon>
        <taxon>Basidiomycota</taxon>
        <taxon>Agaricomycotina</taxon>
        <taxon>Agaricomycetes</taxon>
        <taxon>Polyporales</taxon>
        <taxon>Polyporaceae</taxon>
        <taxon>Ganoderma</taxon>
    </lineage>
</organism>
<keyword evidence="4 6" id="KW-0964">Secreted</keyword>
<evidence type="ECO:0000313" key="7">
    <source>
        <dbReference type="EMBL" id="PIL27543.1"/>
    </source>
</evidence>
<dbReference type="EMBL" id="AYKW01000034">
    <property type="protein sequence ID" value="PIL27543.1"/>
    <property type="molecule type" value="Genomic_DNA"/>
</dbReference>
<name>A0A2G8S194_9APHY</name>